<dbReference type="GO" id="GO:0016874">
    <property type="term" value="F:ligase activity"/>
    <property type="evidence" value="ECO:0007669"/>
    <property type="project" value="UniProtKB-KW"/>
</dbReference>
<evidence type="ECO:0000256" key="3">
    <source>
        <dbReference type="ARBA" id="ARBA00022989"/>
    </source>
</evidence>
<evidence type="ECO:0000313" key="8">
    <source>
        <dbReference type="Proteomes" id="UP001319104"/>
    </source>
</evidence>
<name>A0AAP2G0P1_9BACT</name>
<feature type="transmembrane region" description="Helical" evidence="5">
    <location>
        <begin position="140"/>
        <end position="166"/>
    </location>
</feature>
<feature type="transmembrane region" description="Helical" evidence="5">
    <location>
        <begin position="178"/>
        <end position="195"/>
    </location>
</feature>
<feature type="transmembrane region" description="Helical" evidence="5">
    <location>
        <begin position="7"/>
        <end position="24"/>
    </location>
</feature>
<evidence type="ECO:0000256" key="2">
    <source>
        <dbReference type="ARBA" id="ARBA00022692"/>
    </source>
</evidence>
<keyword evidence="7" id="KW-0436">Ligase</keyword>
<dbReference type="AlphaFoldDB" id="A0AAP2G0P1"/>
<keyword evidence="2 5" id="KW-0812">Transmembrane</keyword>
<dbReference type="Proteomes" id="UP001319104">
    <property type="component" value="Unassembled WGS sequence"/>
</dbReference>
<keyword evidence="3 5" id="KW-1133">Transmembrane helix</keyword>
<evidence type="ECO:0000313" key="7">
    <source>
        <dbReference type="EMBL" id="MBS9523189.1"/>
    </source>
</evidence>
<feature type="transmembrane region" description="Helical" evidence="5">
    <location>
        <begin position="30"/>
        <end position="47"/>
    </location>
</feature>
<dbReference type="RefSeq" id="WP_213944050.1">
    <property type="nucleotide sequence ID" value="NZ_JAHBGI010000003.1"/>
</dbReference>
<proteinExistence type="predicted"/>
<evidence type="ECO:0000256" key="4">
    <source>
        <dbReference type="ARBA" id="ARBA00023136"/>
    </source>
</evidence>
<feature type="transmembrane region" description="Helical" evidence="5">
    <location>
        <begin position="54"/>
        <end position="73"/>
    </location>
</feature>
<evidence type="ECO:0000259" key="6">
    <source>
        <dbReference type="Pfam" id="PF04932"/>
    </source>
</evidence>
<evidence type="ECO:0000256" key="1">
    <source>
        <dbReference type="ARBA" id="ARBA00004141"/>
    </source>
</evidence>
<keyword evidence="8" id="KW-1185">Reference proteome</keyword>
<dbReference type="Pfam" id="PF04932">
    <property type="entry name" value="Wzy_C"/>
    <property type="match status" value="1"/>
</dbReference>
<feature type="transmembrane region" description="Helical" evidence="5">
    <location>
        <begin position="79"/>
        <end position="102"/>
    </location>
</feature>
<evidence type="ECO:0000256" key="5">
    <source>
        <dbReference type="SAM" id="Phobius"/>
    </source>
</evidence>
<comment type="caution">
    <text evidence="7">The sequence shown here is derived from an EMBL/GenBank/DDBJ whole genome shotgun (WGS) entry which is preliminary data.</text>
</comment>
<keyword evidence="4 5" id="KW-0472">Membrane</keyword>
<reference evidence="7 8" key="1">
    <citation type="submission" date="2021-05" db="EMBL/GenBank/DDBJ databases">
        <authorList>
            <person name="Zhang Z.D."/>
            <person name="Osman G."/>
        </authorList>
    </citation>
    <scope>NUCLEOTIDE SEQUENCE [LARGE SCALE GENOMIC DNA]</scope>
    <source>
        <strain evidence="7 8">KCTC 32217</strain>
    </source>
</reference>
<comment type="subcellular location">
    <subcellularLocation>
        <location evidence="1">Membrane</location>
        <topology evidence="1">Multi-pass membrane protein</topology>
    </subcellularLocation>
</comment>
<dbReference type="PANTHER" id="PTHR37422">
    <property type="entry name" value="TEICHURONIC ACID BIOSYNTHESIS PROTEIN TUAE"/>
    <property type="match status" value="1"/>
</dbReference>
<dbReference type="EMBL" id="JAHCMY010000001">
    <property type="protein sequence ID" value="MBS9523189.1"/>
    <property type="molecule type" value="Genomic_DNA"/>
</dbReference>
<feature type="transmembrane region" description="Helical" evidence="5">
    <location>
        <begin position="310"/>
        <end position="336"/>
    </location>
</feature>
<sequence>MNKLIKYSAFFVGAIGINQVLIISPEVNQSIYYGICGLFFIMLLFSGGIDKLNIFLSGFLFFAVVSIMMNTIPSQFQPWFRLVSFIIMVGLLGPFISSPKFFAFRYFTFSKVNLFILILGSSSFLTKIVPMGVAEGRGGWSGLFVHTMILGPMAAISMVLALYLYYNEKISCRPRKNWLLLYQVCMASSFFSLLLASSRTAILACIGALIFFFYKIYQDRLSRFFTKIILISGLLIFSSPLWLSYAEGIQDKMHQSEKKGDLVSTRRAIWDARFLEFYESPIFGVGFAHLKYNAKKKKDDDGKIEPGSSFLATLSMTGILGFLMLVGILVSYIIFVIRNKTDVLNIGVLGSLLVFFSIHMLAEGYLLSSGGVMFFYLWLLLGNIELFKQTGKVQIL</sequence>
<dbReference type="GO" id="GO:0016020">
    <property type="term" value="C:membrane"/>
    <property type="evidence" value="ECO:0007669"/>
    <property type="project" value="UniProtKB-SubCell"/>
</dbReference>
<protein>
    <submittedName>
        <fullName evidence="7">O-antigen ligase family protein</fullName>
    </submittedName>
</protein>
<feature type="transmembrane region" description="Helical" evidence="5">
    <location>
        <begin position="114"/>
        <end position="134"/>
    </location>
</feature>
<accession>A0AAP2G0P1</accession>
<feature type="transmembrane region" description="Helical" evidence="5">
    <location>
        <begin position="368"/>
        <end position="387"/>
    </location>
</feature>
<feature type="domain" description="O-antigen ligase-related" evidence="6">
    <location>
        <begin position="186"/>
        <end position="326"/>
    </location>
</feature>
<feature type="transmembrane region" description="Helical" evidence="5">
    <location>
        <begin position="224"/>
        <end position="243"/>
    </location>
</feature>
<gene>
    <name evidence="7" type="ORF">KI659_04075</name>
</gene>
<dbReference type="InterPro" id="IPR007016">
    <property type="entry name" value="O-antigen_ligase-rel_domated"/>
</dbReference>
<feature type="transmembrane region" description="Helical" evidence="5">
    <location>
        <begin position="201"/>
        <end position="217"/>
    </location>
</feature>
<organism evidence="7 8">
    <name type="scientific">Litoribacter ruber</name>
    <dbReference type="NCBI Taxonomy" id="702568"/>
    <lineage>
        <taxon>Bacteria</taxon>
        <taxon>Pseudomonadati</taxon>
        <taxon>Bacteroidota</taxon>
        <taxon>Cytophagia</taxon>
        <taxon>Cytophagales</taxon>
        <taxon>Cyclobacteriaceae</taxon>
        <taxon>Litoribacter</taxon>
    </lineage>
</organism>
<dbReference type="InterPro" id="IPR051533">
    <property type="entry name" value="WaaL-like"/>
</dbReference>
<dbReference type="PANTHER" id="PTHR37422:SF13">
    <property type="entry name" value="LIPOPOLYSACCHARIDE BIOSYNTHESIS PROTEIN PA4999-RELATED"/>
    <property type="match status" value="1"/>
</dbReference>
<feature type="transmembrane region" description="Helical" evidence="5">
    <location>
        <begin position="343"/>
        <end position="362"/>
    </location>
</feature>